<evidence type="ECO:0000256" key="1">
    <source>
        <dbReference type="ARBA" id="ARBA00004561"/>
    </source>
</evidence>
<dbReference type="Proteomes" id="UP000285310">
    <property type="component" value="Unassembled WGS sequence"/>
</dbReference>
<proteinExistence type="inferred from homology"/>
<evidence type="ECO:0000313" key="8">
    <source>
        <dbReference type="Proteomes" id="UP000285310"/>
    </source>
</evidence>
<feature type="signal peptide" evidence="5">
    <location>
        <begin position="1"/>
        <end position="16"/>
    </location>
</feature>
<dbReference type="InParanoid" id="A0A423PTV6"/>
<gene>
    <name evidence="7" type="ORF">SAJA_07085</name>
</gene>
<keyword evidence="8" id="KW-1185">Reference proteome</keyword>
<dbReference type="Pfam" id="PF00419">
    <property type="entry name" value="Fimbrial"/>
    <property type="match status" value="1"/>
</dbReference>
<comment type="similarity">
    <text evidence="2">Belongs to the fimbrial protein family.</text>
</comment>
<evidence type="ECO:0000256" key="4">
    <source>
        <dbReference type="ARBA" id="ARBA00023263"/>
    </source>
</evidence>
<evidence type="ECO:0000256" key="3">
    <source>
        <dbReference type="ARBA" id="ARBA00022729"/>
    </source>
</evidence>
<evidence type="ECO:0000256" key="5">
    <source>
        <dbReference type="SAM" id="SignalP"/>
    </source>
</evidence>
<sequence>MLLFCIIFFGVMDAHAACRVDPGLFSNYSPPVVTLDFNQLVVAPSAQPGDVLATARGSVAQRSNLVRCNLFGGGTRGDVLAPPSALSPDIFDSGVPGVGIRLRQRASNNPRGLFIVDPYEGANNSGFSSGLLGFLRLDLPELEIIAEAVRTAESLTAGTLRGGTFSRFVTDNGDADTIFTTRLNGRVVGSTCEVSGPRNISVALPPVSITMFEAPGSTAGQTPFEIALSCNGIEDARDRVAITLDYSAAGALADRGVIANAATRDAARGIGIQVLDGAETPAPPNTPVDMRALRLGRTQSALSFAARYYQTETAPSAGQVQAMARFMIVYP</sequence>
<dbReference type="Gene3D" id="2.60.40.3310">
    <property type="match status" value="1"/>
</dbReference>
<dbReference type="AlphaFoldDB" id="A0A423PTV6"/>
<protein>
    <recommendedName>
        <fullName evidence="6">Fimbrial-type adhesion domain-containing protein</fullName>
    </recommendedName>
</protein>
<evidence type="ECO:0000313" key="7">
    <source>
        <dbReference type="EMBL" id="ROO28962.1"/>
    </source>
</evidence>
<keyword evidence="4" id="KW-0281">Fimbrium</keyword>
<comment type="subcellular location">
    <subcellularLocation>
        <location evidence="1">Fimbrium</location>
    </subcellularLocation>
</comment>
<dbReference type="EMBL" id="AYKG01000018">
    <property type="protein sequence ID" value="ROO28962.1"/>
    <property type="molecule type" value="Genomic_DNA"/>
</dbReference>
<dbReference type="InterPro" id="IPR050263">
    <property type="entry name" value="Bact_Fimbrial_Adh_Pro"/>
</dbReference>
<comment type="caution">
    <text evidence="7">The sequence shown here is derived from an EMBL/GenBank/DDBJ whole genome shotgun (WGS) entry which is preliminary data.</text>
</comment>
<dbReference type="InterPro" id="IPR036937">
    <property type="entry name" value="Adhesion_dom_fimbrial_sf"/>
</dbReference>
<keyword evidence="3 5" id="KW-0732">Signal</keyword>
<dbReference type="InterPro" id="IPR000259">
    <property type="entry name" value="Adhesion_dom_fimbrial"/>
</dbReference>
<feature type="domain" description="Fimbrial-type adhesion" evidence="6">
    <location>
        <begin position="183"/>
        <end position="330"/>
    </location>
</feature>
<accession>A0A423PTV6</accession>
<reference evidence="7 8" key="1">
    <citation type="submission" date="2013-10" db="EMBL/GenBank/DDBJ databases">
        <title>Salinisphaera japonica YTM-1 Genome Sequencing.</title>
        <authorList>
            <person name="Lai Q."/>
            <person name="Li C."/>
            <person name="Shao Z."/>
        </authorList>
    </citation>
    <scope>NUCLEOTIDE SEQUENCE [LARGE SCALE GENOMIC DNA]</scope>
    <source>
        <strain evidence="7 8">YTM-1</strain>
    </source>
</reference>
<dbReference type="SUPFAM" id="SSF49401">
    <property type="entry name" value="Bacterial adhesins"/>
    <property type="match status" value="1"/>
</dbReference>
<dbReference type="GO" id="GO:0043709">
    <property type="term" value="P:cell adhesion involved in single-species biofilm formation"/>
    <property type="evidence" value="ECO:0007669"/>
    <property type="project" value="TreeGrafter"/>
</dbReference>
<dbReference type="PANTHER" id="PTHR33420:SF3">
    <property type="entry name" value="FIMBRIAL SUBUNIT ELFA"/>
    <property type="match status" value="1"/>
</dbReference>
<evidence type="ECO:0000256" key="2">
    <source>
        <dbReference type="ARBA" id="ARBA00006671"/>
    </source>
</evidence>
<dbReference type="Gene3D" id="2.60.40.1090">
    <property type="entry name" value="Fimbrial-type adhesion domain"/>
    <property type="match status" value="1"/>
</dbReference>
<dbReference type="PANTHER" id="PTHR33420">
    <property type="entry name" value="FIMBRIAL SUBUNIT ELFA-RELATED"/>
    <property type="match status" value="1"/>
</dbReference>
<organism evidence="7 8">
    <name type="scientific">Salinisphaera japonica YTM-1</name>
    <dbReference type="NCBI Taxonomy" id="1209778"/>
    <lineage>
        <taxon>Bacteria</taxon>
        <taxon>Pseudomonadati</taxon>
        <taxon>Pseudomonadota</taxon>
        <taxon>Gammaproteobacteria</taxon>
        <taxon>Salinisphaerales</taxon>
        <taxon>Salinisphaeraceae</taxon>
        <taxon>Salinisphaera</taxon>
    </lineage>
</organism>
<evidence type="ECO:0000259" key="6">
    <source>
        <dbReference type="Pfam" id="PF00419"/>
    </source>
</evidence>
<dbReference type="GO" id="GO:0009289">
    <property type="term" value="C:pilus"/>
    <property type="evidence" value="ECO:0007669"/>
    <property type="project" value="UniProtKB-SubCell"/>
</dbReference>
<name>A0A423PTV6_9GAMM</name>
<feature type="chain" id="PRO_5019043965" description="Fimbrial-type adhesion domain-containing protein" evidence="5">
    <location>
        <begin position="17"/>
        <end position="331"/>
    </location>
</feature>
<dbReference type="InterPro" id="IPR008966">
    <property type="entry name" value="Adhesion_dom_sf"/>
</dbReference>